<dbReference type="GO" id="GO:0070593">
    <property type="term" value="P:dendrite self-avoidance"/>
    <property type="evidence" value="ECO:0007669"/>
    <property type="project" value="TreeGrafter"/>
</dbReference>
<dbReference type="GO" id="GO:0030424">
    <property type="term" value="C:axon"/>
    <property type="evidence" value="ECO:0007669"/>
    <property type="project" value="TreeGrafter"/>
</dbReference>
<keyword evidence="3" id="KW-0472">Membrane</keyword>
<keyword evidence="3" id="KW-0812">Transmembrane</keyword>
<feature type="compositionally biased region" description="Basic and acidic residues" evidence="2">
    <location>
        <begin position="328"/>
        <end position="342"/>
    </location>
</feature>
<dbReference type="SUPFAM" id="SSF48726">
    <property type="entry name" value="Immunoglobulin"/>
    <property type="match status" value="3"/>
</dbReference>
<dbReference type="SMART" id="SM00408">
    <property type="entry name" value="IGc2"/>
    <property type="match status" value="3"/>
</dbReference>
<organism evidence="5">
    <name type="scientific">Menopon gallinae</name>
    <name type="common">poultry shaft louse</name>
    <dbReference type="NCBI Taxonomy" id="328185"/>
    <lineage>
        <taxon>Eukaryota</taxon>
        <taxon>Metazoa</taxon>
        <taxon>Ecdysozoa</taxon>
        <taxon>Arthropoda</taxon>
        <taxon>Hexapoda</taxon>
        <taxon>Insecta</taxon>
        <taxon>Pterygota</taxon>
        <taxon>Neoptera</taxon>
        <taxon>Paraneoptera</taxon>
        <taxon>Psocodea</taxon>
        <taxon>Troctomorpha</taxon>
        <taxon>Phthiraptera</taxon>
        <taxon>Amblycera</taxon>
        <taxon>Menoponidae</taxon>
        <taxon>Menopon</taxon>
    </lineage>
</organism>
<reference evidence="5" key="1">
    <citation type="journal article" date="2024" name="Gigascience">
        <title>Chromosome-level genome of the poultry shaft louse Menopon gallinae provides insight into the host-switching and adaptive evolution of parasitic lice.</title>
        <authorList>
            <person name="Xu Y."/>
            <person name="Ma L."/>
            <person name="Liu S."/>
            <person name="Liang Y."/>
            <person name="Liu Q."/>
            <person name="He Z."/>
            <person name="Tian L."/>
            <person name="Duan Y."/>
            <person name="Cai W."/>
            <person name="Li H."/>
            <person name="Song F."/>
        </authorList>
    </citation>
    <scope>NUCLEOTIDE SEQUENCE</scope>
    <source>
        <strain evidence="5">Cailab_2023a</strain>
    </source>
</reference>
<evidence type="ECO:0000256" key="1">
    <source>
        <dbReference type="ARBA" id="ARBA00023319"/>
    </source>
</evidence>
<feature type="domain" description="Ig-like" evidence="4">
    <location>
        <begin position="101"/>
        <end position="173"/>
    </location>
</feature>
<name>A0AAW2I9D2_9NEOP</name>
<dbReference type="InterPro" id="IPR013783">
    <property type="entry name" value="Ig-like_fold"/>
</dbReference>
<dbReference type="SMART" id="SM00409">
    <property type="entry name" value="IG"/>
    <property type="match status" value="2"/>
</dbReference>
<dbReference type="Pfam" id="PF13927">
    <property type="entry name" value="Ig_3"/>
    <property type="match status" value="1"/>
</dbReference>
<dbReference type="AlphaFoldDB" id="A0AAW2I9D2"/>
<dbReference type="GO" id="GO:0007411">
    <property type="term" value="P:axon guidance"/>
    <property type="evidence" value="ECO:0007669"/>
    <property type="project" value="TreeGrafter"/>
</dbReference>
<feature type="domain" description="Ig-like" evidence="4">
    <location>
        <begin position="182"/>
        <end position="276"/>
    </location>
</feature>
<sequence>MVVEGKPFHIVCYLTVFYPVKWQHNGTTLFPDENTRMTLEDDSSGGSVVISNLSIARAHKYHSGEYKCSTFASLSHIIDVLGDDSITGNFDSGNYKIFEYGKKIELQCNFTSENADNVAIKWLKNDKPIDASADERYEIKPTENKFIINRAVVTDAGNYTCVVTNKKNTTDLRLVFHVVCRPYVGLPPDTSVVEGEKLILTCNVFGEPIPNVYWKIGNKTYEESEGRIQLLDNKEKGIPKGILRIDEATMEDRNTYTCVASILFNDITSEHEKSTFVRVKDKLAALWPFLGICAEVVVLCTIILIYEKKRNKTELDESDTDGSPEQKNTPDHGKDSEVRHRK</sequence>
<dbReference type="PANTHER" id="PTHR10075:SF100">
    <property type="entry name" value="FASCICLIN-2"/>
    <property type="match status" value="1"/>
</dbReference>
<dbReference type="GO" id="GO:0098632">
    <property type="term" value="F:cell-cell adhesion mediator activity"/>
    <property type="evidence" value="ECO:0007669"/>
    <property type="project" value="TreeGrafter"/>
</dbReference>
<dbReference type="EMBL" id="JARGDH010000001">
    <property type="protein sequence ID" value="KAL0278411.1"/>
    <property type="molecule type" value="Genomic_DNA"/>
</dbReference>
<evidence type="ECO:0000259" key="4">
    <source>
        <dbReference type="PROSITE" id="PS50835"/>
    </source>
</evidence>
<dbReference type="PROSITE" id="PS50835">
    <property type="entry name" value="IG_LIKE"/>
    <property type="match status" value="2"/>
</dbReference>
<dbReference type="Gene3D" id="2.60.40.10">
    <property type="entry name" value="Immunoglobulins"/>
    <property type="match status" value="3"/>
</dbReference>
<gene>
    <name evidence="5" type="ORF">PYX00_000239</name>
</gene>
<keyword evidence="1" id="KW-0393">Immunoglobulin domain</keyword>
<keyword evidence="3" id="KW-1133">Transmembrane helix</keyword>
<dbReference type="InterPro" id="IPR013098">
    <property type="entry name" value="Ig_I-set"/>
</dbReference>
<dbReference type="PIRSF" id="PIRSF000615">
    <property type="entry name" value="TyrPK_CSF1-R"/>
    <property type="match status" value="1"/>
</dbReference>
<evidence type="ECO:0000256" key="2">
    <source>
        <dbReference type="SAM" id="MobiDB-lite"/>
    </source>
</evidence>
<dbReference type="InterPro" id="IPR003598">
    <property type="entry name" value="Ig_sub2"/>
</dbReference>
<dbReference type="PANTHER" id="PTHR10075">
    <property type="entry name" value="BASIGIN RELATED"/>
    <property type="match status" value="1"/>
</dbReference>
<proteinExistence type="predicted"/>
<dbReference type="GO" id="GO:0005886">
    <property type="term" value="C:plasma membrane"/>
    <property type="evidence" value="ECO:0007669"/>
    <property type="project" value="TreeGrafter"/>
</dbReference>
<comment type="caution">
    <text evidence="5">The sequence shown here is derived from an EMBL/GenBank/DDBJ whole genome shotgun (WGS) entry which is preliminary data.</text>
</comment>
<dbReference type="InterPro" id="IPR036179">
    <property type="entry name" value="Ig-like_dom_sf"/>
</dbReference>
<feature type="transmembrane region" description="Helical" evidence="3">
    <location>
        <begin position="285"/>
        <end position="306"/>
    </location>
</feature>
<evidence type="ECO:0000256" key="3">
    <source>
        <dbReference type="SAM" id="Phobius"/>
    </source>
</evidence>
<evidence type="ECO:0000313" key="5">
    <source>
        <dbReference type="EMBL" id="KAL0278411.1"/>
    </source>
</evidence>
<protein>
    <recommendedName>
        <fullName evidence="4">Ig-like domain-containing protein</fullName>
    </recommendedName>
</protein>
<feature type="region of interest" description="Disordered" evidence="2">
    <location>
        <begin position="312"/>
        <end position="342"/>
    </location>
</feature>
<accession>A0AAW2I9D2</accession>
<dbReference type="GO" id="GO:0007156">
    <property type="term" value="P:homophilic cell adhesion via plasma membrane adhesion molecules"/>
    <property type="evidence" value="ECO:0007669"/>
    <property type="project" value="TreeGrafter"/>
</dbReference>
<dbReference type="InterPro" id="IPR003599">
    <property type="entry name" value="Ig_sub"/>
</dbReference>
<dbReference type="InterPro" id="IPR007110">
    <property type="entry name" value="Ig-like_dom"/>
</dbReference>
<dbReference type="Pfam" id="PF07679">
    <property type="entry name" value="I-set"/>
    <property type="match status" value="1"/>
</dbReference>